<keyword evidence="2" id="KW-1185">Reference proteome</keyword>
<protein>
    <submittedName>
        <fullName evidence="1">Uncharacterized protein</fullName>
    </submittedName>
</protein>
<reference evidence="2" key="1">
    <citation type="journal article" date="2015" name="Nat. Genet.">
        <title>The genome and transcriptome of the zoonotic hookworm Ancylostoma ceylanicum identify infection-specific gene families.</title>
        <authorList>
            <person name="Schwarz E.M."/>
            <person name="Hu Y."/>
            <person name="Antoshechkin I."/>
            <person name="Miller M.M."/>
            <person name="Sternberg P.W."/>
            <person name="Aroian R.V."/>
        </authorList>
    </citation>
    <scope>NUCLEOTIDE SEQUENCE</scope>
    <source>
        <strain evidence="2">HY135</strain>
    </source>
</reference>
<proteinExistence type="predicted"/>
<name>A0A016T9K0_9BILA</name>
<organism evidence="1 2">
    <name type="scientific">Ancylostoma ceylanicum</name>
    <dbReference type="NCBI Taxonomy" id="53326"/>
    <lineage>
        <taxon>Eukaryota</taxon>
        <taxon>Metazoa</taxon>
        <taxon>Ecdysozoa</taxon>
        <taxon>Nematoda</taxon>
        <taxon>Chromadorea</taxon>
        <taxon>Rhabditida</taxon>
        <taxon>Rhabditina</taxon>
        <taxon>Rhabditomorpha</taxon>
        <taxon>Strongyloidea</taxon>
        <taxon>Ancylostomatidae</taxon>
        <taxon>Ancylostomatinae</taxon>
        <taxon>Ancylostoma</taxon>
    </lineage>
</organism>
<dbReference type="Proteomes" id="UP000024635">
    <property type="component" value="Unassembled WGS sequence"/>
</dbReference>
<comment type="caution">
    <text evidence="1">The sequence shown here is derived from an EMBL/GenBank/DDBJ whole genome shotgun (WGS) entry which is preliminary data.</text>
</comment>
<dbReference type="OrthoDB" id="10488732at2759"/>
<dbReference type="EMBL" id="JARK01001457">
    <property type="protein sequence ID" value="EYB99623.1"/>
    <property type="molecule type" value="Genomic_DNA"/>
</dbReference>
<dbReference type="AlphaFoldDB" id="A0A016T9K0"/>
<evidence type="ECO:0000313" key="2">
    <source>
        <dbReference type="Proteomes" id="UP000024635"/>
    </source>
</evidence>
<sequence length="81" mass="9083">MDLGSRSFVGTQNVIDFDFGMQTLPLAEEEHGVTNDSASCAGVLLMFGAENPQRNRFCKRDDRVRFPQNTETFIVGEKSPR</sequence>
<accession>A0A016T9K0</accession>
<gene>
    <name evidence="1" type="primary">Acey_s0121.g963</name>
    <name evidence="1" type="ORF">Y032_0121g963</name>
</gene>
<evidence type="ECO:0000313" key="1">
    <source>
        <dbReference type="EMBL" id="EYB99623.1"/>
    </source>
</evidence>